<protein>
    <submittedName>
        <fullName evidence="1">Uncharacterized protein</fullName>
    </submittedName>
</protein>
<proteinExistence type="predicted"/>
<sequence>MVPNVEFTPELAQINMAIDEATRAHDWLKRQPRDMIEDELKRSLMGGLIEKHKKLCEEKKRICFSLNTGFY</sequence>
<dbReference type="Proteomes" id="UP001312908">
    <property type="component" value="Unassembled WGS sequence"/>
</dbReference>
<organism evidence="1 2">
    <name type="scientific">Sorlinia euscelidii</name>
    <dbReference type="NCBI Taxonomy" id="3081148"/>
    <lineage>
        <taxon>Bacteria</taxon>
        <taxon>Pseudomonadati</taxon>
        <taxon>Pseudomonadota</taxon>
        <taxon>Alphaproteobacteria</taxon>
        <taxon>Acetobacterales</taxon>
        <taxon>Acetobacteraceae</taxon>
        <taxon>Sorlinia</taxon>
    </lineage>
</organism>
<reference evidence="1 2" key="1">
    <citation type="submission" date="2023-10" db="EMBL/GenBank/DDBJ databases">
        <title>Sorlinia euscelidii gen. nov., sp. nov., an acetic acid bacteria isolated from the gut of Euscelidius variegatus emitter.</title>
        <authorList>
            <person name="Michoud G."/>
            <person name="Marasco R."/>
            <person name="Seferji K."/>
            <person name="Gonella E."/>
            <person name="Garuglieri E."/>
            <person name="Alma A."/>
            <person name="Mapelli F."/>
            <person name="Borin S."/>
            <person name="Daffonchio D."/>
            <person name="Crotti E."/>
        </authorList>
    </citation>
    <scope>NUCLEOTIDE SEQUENCE [LARGE SCALE GENOMIC DNA]</scope>
    <source>
        <strain evidence="1 2">EV16P</strain>
    </source>
</reference>
<dbReference type="RefSeq" id="WP_394819476.1">
    <property type="nucleotide sequence ID" value="NZ_JAWJZY010000002.1"/>
</dbReference>
<evidence type="ECO:0000313" key="2">
    <source>
        <dbReference type="Proteomes" id="UP001312908"/>
    </source>
</evidence>
<dbReference type="EMBL" id="JAWJZY010000002">
    <property type="protein sequence ID" value="MEE8658560.1"/>
    <property type="molecule type" value="Genomic_DNA"/>
</dbReference>
<name>A0ABU7U4M4_9PROT</name>
<evidence type="ECO:0000313" key="1">
    <source>
        <dbReference type="EMBL" id="MEE8658560.1"/>
    </source>
</evidence>
<keyword evidence="2" id="KW-1185">Reference proteome</keyword>
<gene>
    <name evidence="1" type="ORF">DOFOFD_06000</name>
</gene>
<accession>A0ABU7U4M4</accession>
<comment type="caution">
    <text evidence="1">The sequence shown here is derived from an EMBL/GenBank/DDBJ whole genome shotgun (WGS) entry which is preliminary data.</text>
</comment>